<dbReference type="InterPro" id="IPR043461">
    <property type="entry name" value="LpxH-like"/>
</dbReference>
<feature type="binding site" evidence="10">
    <location>
        <position position="52"/>
    </location>
    <ligand>
        <name>Mn(2+)</name>
        <dbReference type="ChEBI" id="CHEBI:29035"/>
        <label>2</label>
    </ligand>
</feature>
<evidence type="ECO:0000313" key="12">
    <source>
        <dbReference type="EMBL" id="NML17387.1"/>
    </source>
</evidence>
<keyword evidence="5 10" id="KW-0479">Metal-binding</keyword>
<evidence type="ECO:0000256" key="6">
    <source>
        <dbReference type="ARBA" id="ARBA00022801"/>
    </source>
</evidence>
<dbReference type="PANTHER" id="PTHR34990:SF1">
    <property type="entry name" value="UDP-2,3-DIACYLGLUCOSAMINE HYDROLASE"/>
    <property type="match status" value="1"/>
</dbReference>
<feature type="binding site" evidence="10">
    <location>
        <position position="91"/>
    </location>
    <ligand>
        <name>Mn(2+)</name>
        <dbReference type="ChEBI" id="CHEBI:29035"/>
        <label>2</label>
    </ligand>
</feature>
<dbReference type="PANTHER" id="PTHR34990">
    <property type="entry name" value="UDP-2,3-DIACYLGLUCOSAMINE HYDROLASE-RELATED"/>
    <property type="match status" value="1"/>
</dbReference>
<dbReference type="CDD" id="cd07398">
    <property type="entry name" value="MPP_YbbF-LpxH"/>
    <property type="match status" value="1"/>
</dbReference>
<organism evidence="12 13">
    <name type="scientific">Azohydromonas caseinilytica</name>
    <dbReference type="NCBI Taxonomy" id="2728836"/>
    <lineage>
        <taxon>Bacteria</taxon>
        <taxon>Pseudomonadati</taxon>
        <taxon>Pseudomonadota</taxon>
        <taxon>Betaproteobacteria</taxon>
        <taxon>Burkholderiales</taxon>
        <taxon>Sphaerotilaceae</taxon>
        <taxon>Azohydromonas</taxon>
    </lineage>
</organism>
<dbReference type="GO" id="GO:0008758">
    <property type="term" value="F:UDP-2,3-diacylglucosamine hydrolase activity"/>
    <property type="evidence" value="ECO:0007669"/>
    <property type="project" value="UniProtKB-UniRule"/>
</dbReference>
<feature type="binding site" evidence="10">
    <location>
        <position position="134"/>
    </location>
    <ligand>
        <name>substrate</name>
    </ligand>
</feature>
<evidence type="ECO:0000259" key="11">
    <source>
        <dbReference type="Pfam" id="PF00149"/>
    </source>
</evidence>
<dbReference type="HAMAP" id="MF_00575">
    <property type="entry name" value="LpxH"/>
    <property type="match status" value="1"/>
</dbReference>
<evidence type="ECO:0000256" key="3">
    <source>
        <dbReference type="ARBA" id="ARBA00022519"/>
    </source>
</evidence>
<dbReference type="EC" id="3.6.1.54" evidence="10"/>
<dbReference type="EMBL" id="JABBFW010000018">
    <property type="protein sequence ID" value="NML17387.1"/>
    <property type="molecule type" value="Genomic_DNA"/>
</dbReference>
<feature type="domain" description="Calcineurin-like phosphoesterase" evidence="11">
    <location>
        <begin position="16"/>
        <end position="210"/>
    </location>
</feature>
<feature type="binding site" evidence="10">
    <location>
        <position position="126"/>
    </location>
    <ligand>
        <name>Mn(2+)</name>
        <dbReference type="ChEBI" id="CHEBI:29035"/>
        <label>2</label>
    </ligand>
</feature>
<feature type="binding site" evidence="10">
    <location>
        <position position="23"/>
    </location>
    <ligand>
        <name>Mn(2+)</name>
        <dbReference type="ChEBI" id="CHEBI:29035"/>
        <label>1</label>
    </ligand>
</feature>
<keyword evidence="13" id="KW-1185">Reference proteome</keyword>
<evidence type="ECO:0000256" key="4">
    <source>
        <dbReference type="ARBA" id="ARBA00022556"/>
    </source>
</evidence>
<keyword evidence="7 10" id="KW-0443">Lipid metabolism</keyword>
<keyword evidence="6 10" id="KW-0378">Hydrolase</keyword>
<accession>A0A848FB11</accession>
<evidence type="ECO:0000256" key="1">
    <source>
        <dbReference type="ARBA" id="ARBA00022475"/>
    </source>
</evidence>
<dbReference type="InterPro" id="IPR004843">
    <property type="entry name" value="Calcineurin-like_PHP"/>
</dbReference>
<evidence type="ECO:0000256" key="9">
    <source>
        <dbReference type="ARBA" id="ARBA00023211"/>
    </source>
</evidence>
<proteinExistence type="inferred from homology"/>
<gene>
    <name evidence="10" type="primary">lpxH</name>
    <name evidence="12" type="ORF">HHL10_20660</name>
</gene>
<evidence type="ECO:0000256" key="5">
    <source>
        <dbReference type="ARBA" id="ARBA00022723"/>
    </source>
</evidence>
<evidence type="ECO:0000256" key="10">
    <source>
        <dbReference type="HAMAP-Rule" id="MF_00575"/>
    </source>
</evidence>
<keyword evidence="4 10" id="KW-0441">Lipid A biosynthesis</keyword>
<feature type="binding site" evidence="10">
    <location>
        <position position="172"/>
    </location>
    <ligand>
        <name>substrate</name>
    </ligand>
</feature>
<dbReference type="SUPFAM" id="SSF56300">
    <property type="entry name" value="Metallo-dependent phosphatases"/>
    <property type="match status" value="1"/>
</dbReference>
<keyword evidence="2 10" id="KW-0444">Lipid biosynthesis</keyword>
<evidence type="ECO:0000256" key="2">
    <source>
        <dbReference type="ARBA" id="ARBA00022516"/>
    </source>
</evidence>
<dbReference type="InterPro" id="IPR010138">
    <property type="entry name" value="UDP-diacylglucosamine_Hdrlase"/>
</dbReference>
<feature type="binding site" evidence="10">
    <location>
        <begin position="91"/>
        <end position="92"/>
    </location>
    <ligand>
        <name>substrate</name>
    </ligand>
</feature>
<keyword evidence="1 10" id="KW-1003">Cell membrane</keyword>
<dbReference type="GO" id="GO:0019897">
    <property type="term" value="C:extrinsic component of plasma membrane"/>
    <property type="evidence" value="ECO:0007669"/>
    <property type="project" value="UniProtKB-UniRule"/>
</dbReference>
<feature type="binding site" evidence="10">
    <location>
        <position position="208"/>
    </location>
    <ligand>
        <name>Mn(2+)</name>
        <dbReference type="ChEBI" id="CHEBI:29035"/>
        <label>1</label>
    </ligand>
</feature>
<name>A0A848FB11_9BURK</name>
<sequence length="254" mass="28636">MPAPERLIALAHWDCIDFISDLHLDAARPRVFHAWANYLFNTPAHAVFILGDLFEAWIGNDTAQQEGFEAQGIRVLREAAQRCWIGFMPGNRDFLLGMDLLQSCGIQLLSDPTVLQAYGQQLLLTHGDLLCVDDANYQRFRSQVRDPIWQTAFLARPLLERRALAKAMRDASREHQNNPAAWADIDVHMAQSWLNAAGCKVLVHGHTHRPGSESWPSALERHVLSDWELDGPGPNRAQVLRLTGEGFLRLDLGF</sequence>
<comment type="function">
    <text evidence="10">Hydrolyzes the pyrophosphate bond of UDP-2,3-diacylglucosamine to yield 2,3-diacylglucosamine 1-phosphate (lipid X) and UMP by catalyzing the attack of water at the alpha-P atom. Involved in the biosynthesis of lipid A, a phosphorylated glycolipid that anchors the lipopolysaccharide to the outer membrane of the cell.</text>
</comment>
<evidence type="ECO:0000256" key="7">
    <source>
        <dbReference type="ARBA" id="ARBA00023098"/>
    </source>
</evidence>
<keyword evidence="8 10" id="KW-0472">Membrane</keyword>
<dbReference type="GO" id="GO:0030145">
    <property type="term" value="F:manganese ion binding"/>
    <property type="evidence" value="ECO:0007669"/>
    <property type="project" value="UniProtKB-UniRule"/>
</dbReference>
<comment type="subcellular location">
    <subcellularLocation>
        <location evidence="10">Cell inner membrane</location>
        <topology evidence="10">Peripheral membrane protein</topology>
        <orientation evidence="10">Cytoplasmic side</orientation>
    </subcellularLocation>
</comment>
<comment type="similarity">
    <text evidence="10">Belongs to the LpxH family.</text>
</comment>
<comment type="pathway">
    <text evidence="10">Glycolipid biosynthesis; lipid IV(A) biosynthesis; lipid IV(A) from (3R)-3-hydroxytetradecanoyl-[acyl-carrier-protein] and UDP-N-acetyl-alpha-D-glucosamine: step 4/6.</text>
</comment>
<reference evidence="12 13" key="1">
    <citation type="submission" date="2020-04" db="EMBL/GenBank/DDBJ databases">
        <title>Azohydromonas sp. isolated from soil.</title>
        <authorList>
            <person name="Dahal R.H."/>
        </authorList>
    </citation>
    <scope>NUCLEOTIDE SEQUENCE [LARGE SCALE GENOMIC DNA]</scope>
    <source>
        <strain evidence="12 13">G-1-1-14</strain>
    </source>
</reference>
<dbReference type="InterPro" id="IPR029052">
    <property type="entry name" value="Metallo-depent_PP-like"/>
</dbReference>
<feature type="binding site" evidence="10">
    <location>
        <position position="206"/>
    </location>
    <ligand>
        <name>Mn(2+)</name>
        <dbReference type="ChEBI" id="CHEBI:29035"/>
        <label>2</label>
    </ligand>
</feature>
<comment type="cofactor">
    <cofactor evidence="10">
        <name>Mn(2+)</name>
        <dbReference type="ChEBI" id="CHEBI:29035"/>
    </cofactor>
    <text evidence="10">Binds 2 Mn(2+) ions per subunit in a binuclear metal center.</text>
</comment>
<protein>
    <recommendedName>
        <fullName evidence="10">UDP-2,3-diacylglucosamine hydrolase</fullName>
        <ecNumber evidence="10">3.6.1.54</ecNumber>
    </recommendedName>
    <alternativeName>
        <fullName evidence="10">UDP-2,3-diacylglucosamine diphosphatase</fullName>
    </alternativeName>
</protein>
<dbReference type="GO" id="GO:0009245">
    <property type="term" value="P:lipid A biosynthetic process"/>
    <property type="evidence" value="ECO:0007669"/>
    <property type="project" value="UniProtKB-UniRule"/>
</dbReference>
<dbReference type="Gene3D" id="3.60.21.10">
    <property type="match status" value="1"/>
</dbReference>
<evidence type="ECO:0000313" key="13">
    <source>
        <dbReference type="Proteomes" id="UP000574067"/>
    </source>
</evidence>
<dbReference type="AlphaFoldDB" id="A0A848FB11"/>
<feature type="binding site" evidence="10">
    <location>
        <position position="52"/>
    </location>
    <ligand>
        <name>Mn(2+)</name>
        <dbReference type="ChEBI" id="CHEBI:29035"/>
        <label>1</label>
    </ligand>
</feature>
<dbReference type="Pfam" id="PF00149">
    <property type="entry name" value="Metallophos"/>
    <property type="match status" value="1"/>
</dbReference>
<dbReference type="NCBIfam" id="NF003743">
    <property type="entry name" value="PRK05340.1"/>
    <property type="match status" value="1"/>
</dbReference>
<feature type="binding site" evidence="10">
    <location>
        <position position="178"/>
    </location>
    <ligand>
        <name>substrate</name>
    </ligand>
</feature>
<comment type="caution">
    <text evidence="12">The sequence shown here is derived from an EMBL/GenBank/DDBJ whole genome shotgun (WGS) entry which is preliminary data.</text>
</comment>
<comment type="caution">
    <text evidence="10">Lacks conserved residue(s) required for the propagation of feature annotation.</text>
</comment>
<feature type="binding site" evidence="10">
    <location>
        <position position="21"/>
    </location>
    <ligand>
        <name>Mn(2+)</name>
        <dbReference type="ChEBI" id="CHEBI:29035"/>
        <label>1</label>
    </ligand>
</feature>
<keyword evidence="3 10" id="KW-0997">Cell inner membrane</keyword>
<dbReference type="GO" id="GO:0005737">
    <property type="term" value="C:cytoplasm"/>
    <property type="evidence" value="ECO:0007669"/>
    <property type="project" value="InterPro"/>
</dbReference>
<keyword evidence="9 10" id="KW-0464">Manganese</keyword>
<evidence type="ECO:0000256" key="8">
    <source>
        <dbReference type="ARBA" id="ARBA00023136"/>
    </source>
</evidence>
<feature type="binding site" evidence="10">
    <location>
        <position position="206"/>
    </location>
    <ligand>
        <name>substrate</name>
    </ligand>
</feature>
<dbReference type="UniPathway" id="UPA00359">
    <property type="reaction ID" value="UER00480"/>
</dbReference>
<dbReference type="Proteomes" id="UP000574067">
    <property type="component" value="Unassembled WGS sequence"/>
</dbReference>
<comment type="catalytic activity">
    <reaction evidence="10">
        <text>UDP-2-N,3-O-bis[(3R)-3-hydroxytetradecanoyl]-alpha-D-glucosamine + H2O = 2-N,3-O-bis[(3R)-3-hydroxytetradecanoyl]-alpha-D-glucosaminyl 1-phosphate + UMP + 2 H(+)</text>
        <dbReference type="Rhea" id="RHEA:25213"/>
        <dbReference type="ChEBI" id="CHEBI:15377"/>
        <dbReference type="ChEBI" id="CHEBI:15378"/>
        <dbReference type="ChEBI" id="CHEBI:57865"/>
        <dbReference type="ChEBI" id="CHEBI:57957"/>
        <dbReference type="ChEBI" id="CHEBI:78847"/>
        <dbReference type="EC" id="3.6.1.54"/>
    </reaction>
</comment>